<keyword evidence="4" id="KW-1185">Reference proteome</keyword>
<gene>
    <name evidence="1" type="ORF">PSAN_48730</name>
    <name evidence="2" type="ORF">SAMN04490179_4533</name>
</gene>
<evidence type="ECO:0000313" key="2">
    <source>
        <dbReference type="EMBL" id="SDN50211.1"/>
    </source>
</evidence>
<organism evidence="2 3">
    <name type="scientific">Pseudomonas antarctica</name>
    <dbReference type="NCBI Taxonomy" id="219572"/>
    <lineage>
        <taxon>Bacteria</taxon>
        <taxon>Pseudomonadati</taxon>
        <taxon>Pseudomonadota</taxon>
        <taxon>Gammaproteobacteria</taxon>
        <taxon>Pseudomonadales</taxon>
        <taxon>Pseudomonadaceae</taxon>
        <taxon>Pseudomonas</taxon>
    </lineage>
</organism>
<dbReference type="Pfam" id="PF02924">
    <property type="entry name" value="HDPD"/>
    <property type="match status" value="1"/>
</dbReference>
<evidence type="ECO:0000313" key="4">
    <source>
        <dbReference type="Proteomes" id="UP000748067"/>
    </source>
</evidence>
<name>A0A1H0BWY4_9PSED</name>
<proteinExistence type="predicted"/>
<evidence type="ECO:0000313" key="1">
    <source>
        <dbReference type="EMBL" id="KAF2406696.1"/>
    </source>
</evidence>
<sequence>MPTYTPPKTLGDLLLVEAAPGWTKEKALLAMGAVYPLGTVLAKVSGKHQALDLAGTGAAKKAAAVLGESVDATAADTPGVVIARGAVVELVELQWPAGITDAQKATALDELNALGIVARAAL</sequence>
<dbReference type="Proteomes" id="UP000182470">
    <property type="component" value="Chromosome I"/>
</dbReference>
<dbReference type="Proteomes" id="UP000748067">
    <property type="component" value="Unassembled WGS sequence"/>
</dbReference>
<protein>
    <submittedName>
        <fullName evidence="2">Bacteriophage lambda head decoration protein D</fullName>
    </submittedName>
</protein>
<reference evidence="2 3" key="2">
    <citation type="submission" date="2016-10" db="EMBL/GenBank/DDBJ databases">
        <authorList>
            <person name="de Groot N.N."/>
        </authorList>
    </citation>
    <scope>NUCLEOTIDE SEQUENCE [LARGE SCALE GENOMIC DNA]</scope>
    <source>
        <strain evidence="2 3">BS2772</strain>
    </source>
</reference>
<dbReference type="AlphaFoldDB" id="A0A1H0BWY4"/>
<reference evidence="1 4" key="1">
    <citation type="submission" date="2015-01" db="EMBL/GenBank/DDBJ databases">
        <title>Genome Sequence of Pseudomonas antarctica CMS 35.</title>
        <authorList>
            <person name="Voget S."/>
            <person name="Chow J."/>
            <person name="Daniel R."/>
            <person name="Streit W."/>
        </authorList>
    </citation>
    <scope>NUCLEOTIDE SEQUENCE [LARGE SCALE GENOMIC DNA]</scope>
    <source>
        <strain evidence="1 4">CMS 35</strain>
    </source>
</reference>
<dbReference type="EMBL" id="JXDI01000003">
    <property type="protein sequence ID" value="KAF2406696.1"/>
    <property type="molecule type" value="Genomic_DNA"/>
</dbReference>
<dbReference type="EMBL" id="LT629704">
    <property type="protein sequence ID" value="SDN50211.1"/>
    <property type="molecule type" value="Genomic_DNA"/>
</dbReference>
<evidence type="ECO:0000313" key="3">
    <source>
        <dbReference type="Proteomes" id="UP000182470"/>
    </source>
</evidence>
<dbReference type="InterPro" id="IPR004195">
    <property type="entry name" value="Head_decoration_D"/>
</dbReference>
<dbReference type="Gene3D" id="2.40.300.10">
    <property type="entry name" value="Head decoration protein D"/>
    <property type="match status" value="1"/>
</dbReference>
<accession>A0A1H0BWY4</accession>
<dbReference type="OrthoDB" id="7020081at2"/>
<dbReference type="RefSeq" id="WP_083359087.1">
    <property type="nucleotide sequence ID" value="NZ_JXDI01000003.1"/>
</dbReference>